<reference evidence="1" key="1">
    <citation type="submission" date="2014-06" db="EMBL/GenBank/DDBJ databases">
        <title>Key roles for freshwater Actinobacteria revealed by deep metagenomic sequencing.</title>
        <authorList>
            <person name="Ghai R."/>
            <person name="Mizuno C.M."/>
            <person name="Picazo A."/>
            <person name="Camacho A."/>
            <person name="Rodriguez-Valera F."/>
        </authorList>
    </citation>
    <scope>NUCLEOTIDE SEQUENCE</scope>
</reference>
<dbReference type="GO" id="GO:0005886">
    <property type="term" value="C:plasma membrane"/>
    <property type="evidence" value="ECO:0007669"/>
    <property type="project" value="TreeGrafter"/>
</dbReference>
<dbReference type="Gene3D" id="3.30.70.1880">
    <property type="entry name" value="Protein of unknown function DUF881"/>
    <property type="match status" value="1"/>
</dbReference>
<dbReference type="Pfam" id="PF05949">
    <property type="entry name" value="DUF881"/>
    <property type="match status" value="1"/>
</dbReference>
<dbReference type="PANTHER" id="PTHR37313">
    <property type="entry name" value="UPF0749 PROTEIN RV1825"/>
    <property type="match status" value="1"/>
</dbReference>
<name>A0A094Q5W7_9ZZZZ</name>
<sequence>MDNPNGGLSRRAKSIFVTSSAALAGFLFVASGITANGTDIRTGGLEDLRSLVLDRANKVAVLQGEVDTLSREVNELSLVNVDPVLSSQIVALEQVTGLTPVTGAALKISLNDAPRELGAPIASGISPDDLVVHQQDVQAVVNAMWRGGATAIQVMDQRVISTSAIRCVGNTLSLQGRVYSPPFVVTAVGNISELQQTLNSEPGVLLYREYVDRFNLGFDISIINEVTIPAWKGSIEQ</sequence>
<dbReference type="PANTHER" id="PTHR37313:SF4">
    <property type="entry name" value="CONSERVED MEMBRANE PROTEIN-RELATED"/>
    <property type="match status" value="1"/>
</dbReference>
<comment type="caution">
    <text evidence="1">The sequence shown here is derived from an EMBL/GenBank/DDBJ whole genome shotgun (WGS) entry which is preliminary data.</text>
</comment>
<protein>
    <recommendedName>
        <fullName evidence="2">DUF881 domain-containing protein</fullName>
    </recommendedName>
</protein>
<evidence type="ECO:0008006" key="2">
    <source>
        <dbReference type="Google" id="ProtNLM"/>
    </source>
</evidence>
<dbReference type="EMBL" id="JNSL01000061">
    <property type="protein sequence ID" value="KGA17439.1"/>
    <property type="molecule type" value="Genomic_DNA"/>
</dbReference>
<organism evidence="1">
    <name type="scientific">freshwater metagenome</name>
    <dbReference type="NCBI Taxonomy" id="449393"/>
    <lineage>
        <taxon>unclassified sequences</taxon>
        <taxon>metagenomes</taxon>
        <taxon>ecological metagenomes</taxon>
    </lineage>
</organism>
<accession>A0A094Q5W7</accession>
<proteinExistence type="predicted"/>
<dbReference type="AlphaFoldDB" id="A0A094Q5W7"/>
<gene>
    <name evidence="1" type="ORF">GM51_10395</name>
</gene>
<dbReference type="InterPro" id="IPR010273">
    <property type="entry name" value="DUF881"/>
</dbReference>
<evidence type="ECO:0000313" key="1">
    <source>
        <dbReference type="EMBL" id="KGA17439.1"/>
    </source>
</evidence>